<evidence type="ECO:0000313" key="3">
    <source>
        <dbReference type="Proteomes" id="UP001140562"/>
    </source>
</evidence>
<dbReference type="EMBL" id="JAPEUV010000041">
    <property type="protein sequence ID" value="KAJ4337200.1"/>
    <property type="molecule type" value="Genomic_DNA"/>
</dbReference>
<keyword evidence="3" id="KW-1185">Reference proteome</keyword>
<organism evidence="2 3">
    <name type="scientific">Didymella glomerata</name>
    <dbReference type="NCBI Taxonomy" id="749621"/>
    <lineage>
        <taxon>Eukaryota</taxon>
        <taxon>Fungi</taxon>
        <taxon>Dikarya</taxon>
        <taxon>Ascomycota</taxon>
        <taxon>Pezizomycotina</taxon>
        <taxon>Dothideomycetes</taxon>
        <taxon>Pleosporomycetidae</taxon>
        <taxon>Pleosporales</taxon>
        <taxon>Pleosporineae</taxon>
        <taxon>Didymellaceae</taxon>
        <taxon>Didymella</taxon>
    </lineage>
</organism>
<accession>A0A9W8WZN4</accession>
<comment type="caution">
    <text evidence="2">The sequence shown here is derived from an EMBL/GenBank/DDBJ whole genome shotgun (WGS) entry which is preliminary data.</text>
</comment>
<protein>
    <submittedName>
        <fullName evidence="2">Uncharacterized protein</fullName>
    </submittedName>
</protein>
<feature type="region of interest" description="Disordered" evidence="1">
    <location>
        <begin position="272"/>
        <end position="308"/>
    </location>
</feature>
<dbReference type="AlphaFoldDB" id="A0A9W8WZN4"/>
<sequence>MSFGTKILKTAFVTGQAELHPKDIDLRQEPQAVREALKGKQVPIIIWNQHMYDIPEPLLKVTSIHAADFVKKGKITLPDDAPTLEIDSRSVGVFVDYMKSLTQVRNPTPLRLQFDDNDIETHLGVCQVAKILGMEKYVDHLIRQADAIFHGLPSYEDLDYLVIHKAWYPRVYGIAVRTFARMVRDDEIPDPENFEKYLFQREEFANDIEKTNIKHFNWIEMQAKHKQREQERLMNKEAARAKAAELKKIDKERVAREKLFWTIKNTQDAKLRKATEQKTRASGNARKFTSEERTWYVKTNGKQPPKGC</sequence>
<gene>
    <name evidence="2" type="ORF">N0V87_004873</name>
</gene>
<name>A0A9W8WZN4_9PLEO</name>
<dbReference type="OrthoDB" id="3735353at2759"/>
<evidence type="ECO:0000256" key="1">
    <source>
        <dbReference type="SAM" id="MobiDB-lite"/>
    </source>
</evidence>
<evidence type="ECO:0000313" key="2">
    <source>
        <dbReference type="EMBL" id="KAJ4337200.1"/>
    </source>
</evidence>
<proteinExistence type="predicted"/>
<dbReference type="Proteomes" id="UP001140562">
    <property type="component" value="Unassembled WGS sequence"/>
</dbReference>
<reference evidence="2" key="1">
    <citation type="submission" date="2022-10" db="EMBL/GenBank/DDBJ databases">
        <title>Tapping the CABI collections for fungal endophytes: first genome assemblies for Collariella, Neodidymelliopsis, Ascochyta clinopodiicola, Didymella pomorum, Didymosphaeria variabile, Neocosmospora piperis and Neocucurbitaria cava.</title>
        <authorList>
            <person name="Hill R."/>
        </authorList>
    </citation>
    <scope>NUCLEOTIDE SEQUENCE</scope>
    <source>
        <strain evidence="2">IMI 360193</strain>
    </source>
</reference>